<dbReference type="InParanoid" id="A0A5C3NPE7"/>
<name>A0A5C3NPE7_9APHY</name>
<dbReference type="EMBL" id="ML212150">
    <property type="protein sequence ID" value="TFK79145.1"/>
    <property type="molecule type" value="Genomic_DNA"/>
</dbReference>
<sequence>MRRPPAWGVASPLVYRSLATPSLICTSAHSTTSLLSWFYQFAYRVQLHRVQAGPRGSARWVTTLREARVGSFAISSGCDLRF</sequence>
<dbReference type="AlphaFoldDB" id="A0A5C3NPE7"/>
<keyword evidence="2" id="KW-1185">Reference proteome</keyword>
<protein>
    <submittedName>
        <fullName evidence="1">Uncharacterized protein</fullName>
    </submittedName>
</protein>
<reference evidence="1 2" key="1">
    <citation type="journal article" date="2019" name="Nat. Ecol. Evol.">
        <title>Megaphylogeny resolves global patterns of mushroom evolution.</title>
        <authorList>
            <person name="Varga T."/>
            <person name="Krizsan K."/>
            <person name="Foldi C."/>
            <person name="Dima B."/>
            <person name="Sanchez-Garcia M."/>
            <person name="Sanchez-Ramirez S."/>
            <person name="Szollosi G.J."/>
            <person name="Szarkandi J.G."/>
            <person name="Papp V."/>
            <person name="Albert L."/>
            <person name="Andreopoulos W."/>
            <person name="Angelini C."/>
            <person name="Antonin V."/>
            <person name="Barry K.W."/>
            <person name="Bougher N.L."/>
            <person name="Buchanan P."/>
            <person name="Buyck B."/>
            <person name="Bense V."/>
            <person name="Catcheside P."/>
            <person name="Chovatia M."/>
            <person name="Cooper J."/>
            <person name="Damon W."/>
            <person name="Desjardin D."/>
            <person name="Finy P."/>
            <person name="Geml J."/>
            <person name="Haridas S."/>
            <person name="Hughes K."/>
            <person name="Justo A."/>
            <person name="Karasinski D."/>
            <person name="Kautmanova I."/>
            <person name="Kiss B."/>
            <person name="Kocsube S."/>
            <person name="Kotiranta H."/>
            <person name="LaButti K.M."/>
            <person name="Lechner B.E."/>
            <person name="Liimatainen K."/>
            <person name="Lipzen A."/>
            <person name="Lukacs Z."/>
            <person name="Mihaltcheva S."/>
            <person name="Morgado L.N."/>
            <person name="Niskanen T."/>
            <person name="Noordeloos M.E."/>
            <person name="Ohm R.A."/>
            <person name="Ortiz-Santana B."/>
            <person name="Ovrebo C."/>
            <person name="Racz N."/>
            <person name="Riley R."/>
            <person name="Savchenko A."/>
            <person name="Shiryaev A."/>
            <person name="Soop K."/>
            <person name="Spirin V."/>
            <person name="Szebenyi C."/>
            <person name="Tomsovsky M."/>
            <person name="Tulloss R.E."/>
            <person name="Uehling J."/>
            <person name="Grigoriev I.V."/>
            <person name="Vagvolgyi C."/>
            <person name="Papp T."/>
            <person name="Martin F.M."/>
            <person name="Miettinen O."/>
            <person name="Hibbett D.S."/>
            <person name="Nagy L.G."/>
        </authorList>
    </citation>
    <scope>NUCLEOTIDE SEQUENCE [LARGE SCALE GENOMIC DNA]</scope>
    <source>
        <strain evidence="1 2">HHB13444</strain>
    </source>
</reference>
<evidence type="ECO:0000313" key="1">
    <source>
        <dbReference type="EMBL" id="TFK79145.1"/>
    </source>
</evidence>
<organism evidence="1 2">
    <name type="scientific">Polyporus arcularius HHB13444</name>
    <dbReference type="NCBI Taxonomy" id="1314778"/>
    <lineage>
        <taxon>Eukaryota</taxon>
        <taxon>Fungi</taxon>
        <taxon>Dikarya</taxon>
        <taxon>Basidiomycota</taxon>
        <taxon>Agaricomycotina</taxon>
        <taxon>Agaricomycetes</taxon>
        <taxon>Polyporales</taxon>
        <taxon>Polyporaceae</taxon>
        <taxon>Polyporus</taxon>
    </lineage>
</organism>
<proteinExistence type="predicted"/>
<dbReference type="Proteomes" id="UP000308197">
    <property type="component" value="Unassembled WGS sequence"/>
</dbReference>
<gene>
    <name evidence="1" type="ORF">K466DRAFT_33574</name>
</gene>
<accession>A0A5C3NPE7</accession>
<evidence type="ECO:0000313" key="2">
    <source>
        <dbReference type="Proteomes" id="UP000308197"/>
    </source>
</evidence>